<dbReference type="InParanoid" id="A0A0D0DK46"/>
<evidence type="ECO:0000313" key="2">
    <source>
        <dbReference type="Proteomes" id="UP000054538"/>
    </source>
</evidence>
<accession>A0A0D0DK46</accession>
<dbReference type="InterPro" id="IPR011333">
    <property type="entry name" value="SKP1/BTB/POZ_sf"/>
</dbReference>
<keyword evidence="2" id="KW-1185">Reference proteome</keyword>
<organism evidence="1 2">
    <name type="scientific">Paxillus rubicundulus Ve08.2h10</name>
    <dbReference type="NCBI Taxonomy" id="930991"/>
    <lineage>
        <taxon>Eukaryota</taxon>
        <taxon>Fungi</taxon>
        <taxon>Dikarya</taxon>
        <taxon>Basidiomycota</taxon>
        <taxon>Agaricomycotina</taxon>
        <taxon>Agaricomycetes</taxon>
        <taxon>Agaricomycetidae</taxon>
        <taxon>Boletales</taxon>
        <taxon>Paxilineae</taxon>
        <taxon>Paxillaceae</taxon>
        <taxon>Paxillus</taxon>
    </lineage>
</organism>
<dbReference type="OrthoDB" id="6359816at2759"/>
<dbReference type="Gene3D" id="3.30.710.10">
    <property type="entry name" value="Potassium Channel Kv1.1, Chain A"/>
    <property type="match status" value="1"/>
</dbReference>
<dbReference type="STRING" id="930991.A0A0D0DK46"/>
<reference evidence="2" key="2">
    <citation type="submission" date="2015-01" db="EMBL/GenBank/DDBJ databases">
        <title>Evolutionary Origins and Diversification of the Mycorrhizal Mutualists.</title>
        <authorList>
            <consortium name="DOE Joint Genome Institute"/>
            <consortium name="Mycorrhizal Genomics Consortium"/>
            <person name="Kohler A."/>
            <person name="Kuo A."/>
            <person name="Nagy L.G."/>
            <person name="Floudas D."/>
            <person name="Copeland A."/>
            <person name="Barry K.W."/>
            <person name="Cichocki N."/>
            <person name="Veneault-Fourrey C."/>
            <person name="LaButti K."/>
            <person name="Lindquist E.A."/>
            <person name="Lipzen A."/>
            <person name="Lundell T."/>
            <person name="Morin E."/>
            <person name="Murat C."/>
            <person name="Riley R."/>
            <person name="Ohm R."/>
            <person name="Sun H."/>
            <person name="Tunlid A."/>
            <person name="Henrissat B."/>
            <person name="Grigoriev I.V."/>
            <person name="Hibbett D.S."/>
            <person name="Martin F."/>
        </authorList>
    </citation>
    <scope>NUCLEOTIDE SEQUENCE [LARGE SCALE GENOMIC DNA]</scope>
    <source>
        <strain evidence="2">Ve08.2h10</strain>
    </source>
</reference>
<dbReference type="AlphaFoldDB" id="A0A0D0DK46"/>
<evidence type="ECO:0000313" key="1">
    <source>
        <dbReference type="EMBL" id="KIK82044.1"/>
    </source>
</evidence>
<dbReference type="Proteomes" id="UP000054538">
    <property type="component" value="Unassembled WGS sequence"/>
</dbReference>
<sequence>MFHTHNLTPSLYKGTNHGSQESYFSSWILIMTTASDPKQAQIDALLLKSLLGEELIHTQFHLFSSRSHKNATVGNPRVLCVNNVIAAESSSYFANLLNREEGFSDAAIFDFDESQDLLDTTSFGDYGYENDSDLDDEDGDEAENLKITLDINNSACGNNPSVNQELNIALGHDGNKFTPVKSSSTLDDLASNVLISGPLRPMQSRHIFVKDTAFRTWKALCFYLYTGRVTFSDIKSQGKAPTGALNCTDNPPRCSPKSMYRLAYKVGLESLASKALKAISKRLTQTNIIHELSLVLPSRYPLILQTELDALFSNIDSVVVKSTLPSLFARIAKGEIPHGAGIMIGFYERVLKAHYTVTTAGKGNVFKSSSK</sequence>
<protein>
    <recommendedName>
        <fullName evidence="3">BTB domain-containing protein</fullName>
    </recommendedName>
</protein>
<proteinExistence type="predicted"/>
<name>A0A0D0DK46_9AGAM</name>
<evidence type="ECO:0008006" key="3">
    <source>
        <dbReference type="Google" id="ProtNLM"/>
    </source>
</evidence>
<gene>
    <name evidence="1" type="ORF">PAXRUDRAFT_832440</name>
</gene>
<reference evidence="1 2" key="1">
    <citation type="submission" date="2014-04" db="EMBL/GenBank/DDBJ databases">
        <authorList>
            <consortium name="DOE Joint Genome Institute"/>
            <person name="Kuo A."/>
            <person name="Kohler A."/>
            <person name="Jargeat P."/>
            <person name="Nagy L.G."/>
            <person name="Floudas D."/>
            <person name="Copeland A."/>
            <person name="Barry K.W."/>
            <person name="Cichocki N."/>
            <person name="Veneault-Fourrey C."/>
            <person name="LaButti K."/>
            <person name="Lindquist E.A."/>
            <person name="Lipzen A."/>
            <person name="Lundell T."/>
            <person name="Morin E."/>
            <person name="Murat C."/>
            <person name="Sun H."/>
            <person name="Tunlid A."/>
            <person name="Henrissat B."/>
            <person name="Grigoriev I.V."/>
            <person name="Hibbett D.S."/>
            <person name="Martin F."/>
            <person name="Nordberg H.P."/>
            <person name="Cantor M.N."/>
            <person name="Hua S.X."/>
        </authorList>
    </citation>
    <scope>NUCLEOTIDE SEQUENCE [LARGE SCALE GENOMIC DNA]</scope>
    <source>
        <strain evidence="1 2">Ve08.2h10</strain>
    </source>
</reference>
<dbReference type="EMBL" id="KN825688">
    <property type="protein sequence ID" value="KIK82044.1"/>
    <property type="molecule type" value="Genomic_DNA"/>
</dbReference>
<dbReference type="HOGENOM" id="CLU_043561_1_0_1"/>